<dbReference type="EMBL" id="JALQCX010000019">
    <property type="protein sequence ID" value="MCK9814893.1"/>
    <property type="molecule type" value="Genomic_DNA"/>
</dbReference>
<evidence type="ECO:0000313" key="3">
    <source>
        <dbReference type="Proteomes" id="UP001155059"/>
    </source>
</evidence>
<evidence type="ECO:0000313" key="2">
    <source>
        <dbReference type="EMBL" id="MCK9814893.1"/>
    </source>
</evidence>
<evidence type="ECO:0000313" key="1">
    <source>
        <dbReference type="EMBL" id="MCK9798725.1"/>
    </source>
</evidence>
<protein>
    <recommendedName>
        <fullName evidence="5">Lipoprotein</fullName>
    </recommendedName>
</protein>
<accession>A0A9X2C6E2</accession>
<reference evidence="3 4" key="1">
    <citation type="journal article" date="2022" name="Int. J. Syst. Evol. Microbiol.">
        <title>Pseudomonas aegrilactucae sp. nov. and Pseudomonas morbosilactucae sp. nov., pathogens causing bacterial rot of lettuce in Japan.</title>
        <authorList>
            <person name="Sawada H."/>
            <person name="Fujikawa T."/>
            <person name="Satou M."/>
        </authorList>
    </citation>
    <scope>NUCLEOTIDE SEQUENCE [LARGE SCALE GENOMIC DNA]</scope>
    <source>
        <strain evidence="1 3">MAFF 302030</strain>
        <strain evidence="2 4">MAFF 302046</strain>
    </source>
</reference>
<organism evidence="1 3">
    <name type="scientific">Pseudomonas morbosilactucae</name>
    <dbReference type="NCBI Taxonomy" id="2938197"/>
    <lineage>
        <taxon>Bacteria</taxon>
        <taxon>Pseudomonadati</taxon>
        <taxon>Pseudomonadota</taxon>
        <taxon>Gammaproteobacteria</taxon>
        <taxon>Pseudomonadales</taxon>
        <taxon>Pseudomonadaceae</taxon>
        <taxon>Pseudomonas</taxon>
    </lineage>
</organism>
<dbReference type="Proteomes" id="UP001155059">
    <property type="component" value="Unassembled WGS sequence"/>
</dbReference>
<name>A0A9X2C6E2_9PSED</name>
<gene>
    <name evidence="1" type="ORF">M1B34_13575</name>
    <name evidence="2" type="ORF">M1B35_12335</name>
</gene>
<dbReference type="AlphaFoldDB" id="A0A9X2C6E2"/>
<evidence type="ECO:0000313" key="4">
    <source>
        <dbReference type="Proteomes" id="UP001155163"/>
    </source>
</evidence>
<sequence>MFRRITLLIPVLVMLSLSGCIIFPHGGGHGGHRYYDGGGPGYYNGGGPGYYNGGGRGDYRR</sequence>
<keyword evidence="4" id="KW-1185">Reference proteome</keyword>
<dbReference type="RefSeq" id="WP_123332629.1">
    <property type="nucleotide sequence ID" value="NZ_JALQCW010000030.1"/>
</dbReference>
<proteinExistence type="predicted"/>
<reference evidence="3 4" key="2">
    <citation type="journal article" date="2023" name="Plant Pathol.">
        <title>Dismantling and reorganizing Pseudomonas marginalis sensu#lato.</title>
        <authorList>
            <person name="Sawada H."/>
            <person name="Fujikawa T."/>
            <person name="Satou M."/>
        </authorList>
    </citation>
    <scope>NUCLEOTIDE SEQUENCE [LARGE SCALE GENOMIC DNA]</scope>
    <source>
        <strain evidence="1 3">MAFF 302030</strain>
        <strain evidence="2 4">MAFF 302046</strain>
    </source>
</reference>
<comment type="caution">
    <text evidence="1">The sequence shown here is derived from an EMBL/GenBank/DDBJ whole genome shotgun (WGS) entry which is preliminary data.</text>
</comment>
<dbReference type="PROSITE" id="PS51257">
    <property type="entry name" value="PROKAR_LIPOPROTEIN"/>
    <property type="match status" value="1"/>
</dbReference>
<dbReference type="Proteomes" id="UP001155163">
    <property type="component" value="Unassembled WGS sequence"/>
</dbReference>
<dbReference type="EMBL" id="JALQCW010000030">
    <property type="protein sequence ID" value="MCK9798725.1"/>
    <property type="molecule type" value="Genomic_DNA"/>
</dbReference>
<evidence type="ECO:0008006" key="5">
    <source>
        <dbReference type="Google" id="ProtNLM"/>
    </source>
</evidence>